<dbReference type="EMBL" id="CP147251">
    <property type="protein sequence ID" value="WYJ77029.1"/>
    <property type="molecule type" value="Genomic_DNA"/>
</dbReference>
<accession>A0ABZ2SSY4</accession>
<reference evidence="2 3" key="2">
    <citation type="submission" date="2024-03" db="EMBL/GenBank/DDBJ databases">
        <title>The Genome Sequence of Enterococcus sp. DIV2402.</title>
        <authorList>
            <consortium name="The Broad Institute Genomics Platform"/>
            <consortium name="The Broad Institute Microbial Omics Core"/>
            <consortium name="The Broad Institute Genomic Center for Infectious Diseases"/>
            <person name="Earl A."/>
            <person name="Manson A."/>
            <person name="Gilmore M."/>
            <person name="Schwartman J."/>
            <person name="Shea T."/>
            <person name="Abouelleil A."/>
            <person name="Cao P."/>
            <person name="Chapman S."/>
            <person name="Cusick C."/>
            <person name="Young S."/>
            <person name="Neafsey D."/>
            <person name="Nusbaum C."/>
            <person name="Birren B."/>
        </authorList>
    </citation>
    <scope>NUCLEOTIDE SEQUENCE [LARGE SCALE GENOMIC DNA]</scope>
    <source>
        <strain evidence="2 3">DIV2402</strain>
    </source>
</reference>
<proteinExistence type="predicted"/>
<keyword evidence="3" id="KW-1185">Reference proteome</keyword>
<sequence>MVLDILSLFITVLVSIYLALLVSVLLLMLFFHLKRMILQMDEGKWIAYFNTIKAKGLFLRMLFCFFIALLLIAAFNTYVFWQGNLMYGGLLIACGIFHISFKLYTKKAEYIDKMKNQFPK</sequence>
<evidence type="ECO:0008006" key="4">
    <source>
        <dbReference type="Google" id="ProtNLM"/>
    </source>
</evidence>
<feature type="transmembrane region" description="Helical" evidence="1">
    <location>
        <begin position="57"/>
        <end position="79"/>
    </location>
</feature>
<keyword evidence="1" id="KW-0472">Membrane</keyword>
<gene>
    <name evidence="2" type="ORF">DOK78_001667</name>
</gene>
<evidence type="ECO:0000313" key="3">
    <source>
        <dbReference type="Proteomes" id="UP000664701"/>
    </source>
</evidence>
<dbReference type="Proteomes" id="UP000664701">
    <property type="component" value="Chromosome"/>
</dbReference>
<dbReference type="RefSeq" id="WP_207940794.1">
    <property type="nucleotide sequence ID" value="NZ_CP147251.1"/>
</dbReference>
<keyword evidence="1" id="KW-1133">Transmembrane helix</keyword>
<feature type="transmembrane region" description="Helical" evidence="1">
    <location>
        <begin position="85"/>
        <end position="105"/>
    </location>
</feature>
<evidence type="ECO:0000256" key="1">
    <source>
        <dbReference type="SAM" id="Phobius"/>
    </source>
</evidence>
<organism evidence="2 3">
    <name type="scientific">Candidatus Enterococcus lowellii</name>
    <dbReference type="NCBI Taxonomy" id="2230877"/>
    <lineage>
        <taxon>Bacteria</taxon>
        <taxon>Bacillati</taxon>
        <taxon>Bacillota</taxon>
        <taxon>Bacilli</taxon>
        <taxon>Lactobacillales</taxon>
        <taxon>Enterococcaceae</taxon>
        <taxon>Enterococcus</taxon>
    </lineage>
</organism>
<protein>
    <recommendedName>
        <fullName evidence="4">DUF3784 domain-containing protein</fullName>
    </recommendedName>
</protein>
<reference evidence="2 3" key="1">
    <citation type="submission" date="2021-03" db="EMBL/GenBank/DDBJ databases">
        <authorList>
            <person name="Gilmore M.S."/>
            <person name="Schwartzman J."/>
            <person name="Van Tyne D."/>
            <person name="Martin M."/>
            <person name="Earl A.M."/>
            <person name="Manson A.L."/>
            <person name="Straub T."/>
            <person name="Salamzade R."/>
            <person name="Saavedra J."/>
            <person name="Lebreton F."/>
            <person name="Prichula J."/>
            <person name="Schaufler K."/>
            <person name="Gaca A."/>
            <person name="Sgardioli B."/>
            <person name="Wagenaar J."/>
            <person name="Strong T."/>
        </authorList>
    </citation>
    <scope>NUCLEOTIDE SEQUENCE [LARGE SCALE GENOMIC DNA]</scope>
    <source>
        <strain evidence="2 3">DIV2402</strain>
    </source>
</reference>
<feature type="transmembrane region" description="Helical" evidence="1">
    <location>
        <begin position="6"/>
        <end position="31"/>
    </location>
</feature>
<keyword evidence="1" id="KW-0812">Transmembrane</keyword>
<name>A0ABZ2SSY4_9ENTE</name>
<evidence type="ECO:0000313" key="2">
    <source>
        <dbReference type="EMBL" id="WYJ77029.1"/>
    </source>
</evidence>